<name>A0A517U0T2_9BACT</name>
<protein>
    <recommendedName>
        <fullName evidence="4">Hemerythrin-like domain-containing protein</fullName>
    </recommendedName>
</protein>
<proteinExistence type="predicted"/>
<keyword evidence="3" id="KW-1185">Reference proteome</keyword>
<feature type="coiled-coil region" evidence="1">
    <location>
        <begin position="75"/>
        <end position="109"/>
    </location>
</feature>
<evidence type="ECO:0000313" key="2">
    <source>
        <dbReference type="EMBL" id="QDT74215.1"/>
    </source>
</evidence>
<sequence length="158" mass="18137">MNAHSTSSDARAVAQASCLEHQILDHVKQALRVTLQWKAPAFGLSRKISSVQFTTKSFMRHLERMMDLEEDEGYMDAVRQQKPNMEHRVQRLEQQHEEFRAIIEELRPEVAALTVLPAERAQVVCHRLVDLLNRVDQHDVEEIELLQQALVCDEGGEG</sequence>
<accession>A0A517U0T2</accession>
<organism evidence="2 3">
    <name type="scientific">Lacipirellula limnantheis</name>
    <dbReference type="NCBI Taxonomy" id="2528024"/>
    <lineage>
        <taxon>Bacteria</taxon>
        <taxon>Pseudomonadati</taxon>
        <taxon>Planctomycetota</taxon>
        <taxon>Planctomycetia</taxon>
        <taxon>Pirellulales</taxon>
        <taxon>Lacipirellulaceae</taxon>
        <taxon>Lacipirellula</taxon>
    </lineage>
</organism>
<evidence type="ECO:0000256" key="1">
    <source>
        <dbReference type="SAM" id="Coils"/>
    </source>
</evidence>
<dbReference type="Proteomes" id="UP000317909">
    <property type="component" value="Chromosome"/>
</dbReference>
<gene>
    <name evidence="2" type="ORF">I41_34100</name>
</gene>
<evidence type="ECO:0008006" key="4">
    <source>
        <dbReference type="Google" id="ProtNLM"/>
    </source>
</evidence>
<dbReference type="OrthoDB" id="266988at2"/>
<dbReference type="AlphaFoldDB" id="A0A517U0T2"/>
<dbReference type="EMBL" id="CP036339">
    <property type="protein sequence ID" value="QDT74215.1"/>
    <property type="molecule type" value="Genomic_DNA"/>
</dbReference>
<keyword evidence="1" id="KW-0175">Coiled coil</keyword>
<evidence type="ECO:0000313" key="3">
    <source>
        <dbReference type="Proteomes" id="UP000317909"/>
    </source>
</evidence>
<reference evidence="2 3" key="1">
    <citation type="submission" date="2019-02" db="EMBL/GenBank/DDBJ databases">
        <title>Deep-cultivation of Planctomycetes and their phenomic and genomic characterization uncovers novel biology.</title>
        <authorList>
            <person name="Wiegand S."/>
            <person name="Jogler M."/>
            <person name="Boedeker C."/>
            <person name="Pinto D."/>
            <person name="Vollmers J."/>
            <person name="Rivas-Marin E."/>
            <person name="Kohn T."/>
            <person name="Peeters S.H."/>
            <person name="Heuer A."/>
            <person name="Rast P."/>
            <person name="Oberbeckmann S."/>
            <person name="Bunk B."/>
            <person name="Jeske O."/>
            <person name="Meyerdierks A."/>
            <person name="Storesund J.E."/>
            <person name="Kallscheuer N."/>
            <person name="Luecker S."/>
            <person name="Lage O.M."/>
            <person name="Pohl T."/>
            <person name="Merkel B.J."/>
            <person name="Hornburger P."/>
            <person name="Mueller R.-W."/>
            <person name="Bruemmer F."/>
            <person name="Labrenz M."/>
            <person name="Spormann A.M."/>
            <person name="Op den Camp H."/>
            <person name="Overmann J."/>
            <person name="Amann R."/>
            <person name="Jetten M.S.M."/>
            <person name="Mascher T."/>
            <person name="Medema M.H."/>
            <person name="Devos D.P."/>
            <person name="Kaster A.-K."/>
            <person name="Ovreas L."/>
            <person name="Rohde M."/>
            <person name="Galperin M.Y."/>
            <person name="Jogler C."/>
        </authorList>
    </citation>
    <scope>NUCLEOTIDE SEQUENCE [LARGE SCALE GENOMIC DNA]</scope>
    <source>
        <strain evidence="2 3">I41</strain>
    </source>
</reference>
<dbReference type="KEGG" id="llh:I41_34100"/>
<dbReference type="RefSeq" id="WP_145433988.1">
    <property type="nucleotide sequence ID" value="NZ_CP036339.1"/>
</dbReference>